<protein>
    <submittedName>
        <fullName evidence="1">Helicase</fullName>
    </submittedName>
</protein>
<name>A0ABW3MQP6_9PSEU</name>
<comment type="caution">
    <text evidence="1">The sequence shown here is derived from an EMBL/GenBank/DDBJ whole genome shotgun (WGS) entry which is preliminary data.</text>
</comment>
<keyword evidence="2" id="KW-1185">Reference proteome</keyword>
<keyword evidence="1" id="KW-0547">Nucleotide-binding</keyword>
<organism evidence="1 2">
    <name type="scientific">Kibdelosporangium lantanae</name>
    <dbReference type="NCBI Taxonomy" id="1497396"/>
    <lineage>
        <taxon>Bacteria</taxon>
        <taxon>Bacillati</taxon>
        <taxon>Actinomycetota</taxon>
        <taxon>Actinomycetes</taxon>
        <taxon>Pseudonocardiales</taxon>
        <taxon>Pseudonocardiaceae</taxon>
        <taxon>Kibdelosporangium</taxon>
    </lineage>
</organism>
<keyword evidence="1" id="KW-0378">Hydrolase</keyword>
<evidence type="ECO:0000313" key="2">
    <source>
        <dbReference type="Proteomes" id="UP001597045"/>
    </source>
</evidence>
<accession>A0ABW3MQP6</accession>
<reference evidence="2" key="1">
    <citation type="journal article" date="2019" name="Int. J. Syst. Evol. Microbiol.">
        <title>The Global Catalogue of Microorganisms (GCM) 10K type strain sequencing project: providing services to taxonomists for standard genome sequencing and annotation.</title>
        <authorList>
            <consortium name="The Broad Institute Genomics Platform"/>
            <consortium name="The Broad Institute Genome Sequencing Center for Infectious Disease"/>
            <person name="Wu L."/>
            <person name="Ma J."/>
        </authorList>
    </citation>
    <scope>NUCLEOTIDE SEQUENCE [LARGE SCALE GENOMIC DNA]</scope>
    <source>
        <strain evidence="2">JCM 31486</strain>
    </source>
</reference>
<evidence type="ECO:0000313" key="1">
    <source>
        <dbReference type="EMBL" id="MFD1051800.1"/>
    </source>
</evidence>
<sequence length="61" mass="6513">CAQARWVAERMSVRLGECRMEGWTVVVRVTTSVSGLGDLDAQARAGPVPTAITPSVDLGER</sequence>
<feature type="non-terminal residue" evidence="1">
    <location>
        <position position="1"/>
    </location>
</feature>
<keyword evidence="1" id="KW-0067">ATP-binding</keyword>
<dbReference type="Proteomes" id="UP001597045">
    <property type="component" value="Unassembled WGS sequence"/>
</dbReference>
<gene>
    <name evidence="1" type="ORF">ACFQ1S_42710</name>
</gene>
<dbReference type="GO" id="GO:0004386">
    <property type="term" value="F:helicase activity"/>
    <property type="evidence" value="ECO:0007669"/>
    <property type="project" value="UniProtKB-KW"/>
</dbReference>
<proteinExistence type="predicted"/>
<dbReference type="EMBL" id="JBHTIS010003879">
    <property type="protein sequence ID" value="MFD1051800.1"/>
    <property type="molecule type" value="Genomic_DNA"/>
</dbReference>
<keyword evidence="1" id="KW-0347">Helicase</keyword>